<reference evidence="10 11" key="1">
    <citation type="submission" date="2020-08" db="EMBL/GenBank/DDBJ databases">
        <title>Sequencing the genomes of 1000 actinobacteria strains.</title>
        <authorList>
            <person name="Klenk H.-P."/>
        </authorList>
    </citation>
    <scope>NUCLEOTIDE SEQUENCE [LARGE SCALE GENOMIC DNA]</scope>
    <source>
        <strain evidence="10 11">DSM 45913</strain>
    </source>
</reference>
<evidence type="ECO:0000259" key="9">
    <source>
        <dbReference type="PROSITE" id="PS50928"/>
    </source>
</evidence>
<keyword evidence="5 7" id="KW-1133">Transmembrane helix</keyword>
<evidence type="ECO:0000256" key="7">
    <source>
        <dbReference type="RuleBase" id="RU363032"/>
    </source>
</evidence>
<evidence type="ECO:0000256" key="5">
    <source>
        <dbReference type="ARBA" id="ARBA00022989"/>
    </source>
</evidence>
<evidence type="ECO:0000313" key="10">
    <source>
        <dbReference type="EMBL" id="MBB6346776.1"/>
    </source>
</evidence>
<dbReference type="AlphaFoldDB" id="A0A7X0EZI9"/>
<name>A0A7X0EZI9_9ACTN</name>
<feature type="transmembrane region" description="Helical" evidence="7">
    <location>
        <begin position="137"/>
        <end position="157"/>
    </location>
</feature>
<evidence type="ECO:0000256" key="6">
    <source>
        <dbReference type="ARBA" id="ARBA00023136"/>
    </source>
</evidence>
<feature type="transmembrane region" description="Helical" evidence="7">
    <location>
        <begin position="33"/>
        <end position="54"/>
    </location>
</feature>
<keyword evidence="3" id="KW-1003">Cell membrane</keyword>
<dbReference type="EMBL" id="JACHJB010000001">
    <property type="protein sequence ID" value="MBB6346776.1"/>
    <property type="molecule type" value="Genomic_DNA"/>
</dbReference>
<feature type="domain" description="ABC transmembrane type-1" evidence="9">
    <location>
        <begin position="98"/>
        <end position="288"/>
    </location>
</feature>
<dbReference type="Proteomes" id="UP000583800">
    <property type="component" value="Unassembled WGS sequence"/>
</dbReference>
<feature type="transmembrane region" description="Helical" evidence="7">
    <location>
        <begin position="269"/>
        <end position="288"/>
    </location>
</feature>
<dbReference type="RefSeq" id="WP_185084495.1">
    <property type="nucleotide sequence ID" value="NZ_JACHJB010000001.1"/>
</dbReference>
<protein>
    <submittedName>
        <fullName evidence="10">ABC-type dipeptide/oligopeptide/nickel transport system permease subunit</fullName>
    </submittedName>
</protein>
<dbReference type="PANTHER" id="PTHR43386">
    <property type="entry name" value="OLIGOPEPTIDE TRANSPORT SYSTEM PERMEASE PROTEIN APPC"/>
    <property type="match status" value="1"/>
</dbReference>
<keyword evidence="2 7" id="KW-0813">Transport</keyword>
<sequence length="303" mass="31855">MASSTLVSGSTSTEPGPAARRSGLWPELRRRPAFAVSSVMALLVCAMAAVPQAFAGWFGGGDPRRCDLAGSGLPPAPGHPFGFDIQGCDLYTHVVYGARSSVLIAVLTTAGMLLLAVVLGLLAGYFRGWVDMLISRVMDVFFGFPALVGMIVILQTLSTHNEVTVSAVLILFGWPALARVMRGSVLATAGSEYIAAARGVGASTPRILLRHVLPNSFGPVAVLTGLNVGGVIASESALTFLGVGLQTPAISWGVQLNTAQQYFTTSPHLLIFPSIFLTVTVLSFVLLGDALRDAFDPRLRQVM</sequence>
<evidence type="ECO:0000313" key="11">
    <source>
        <dbReference type="Proteomes" id="UP000583800"/>
    </source>
</evidence>
<evidence type="ECO:0000256" key="1">
    <source>
        <dbReference type="ARBA" id="ARBA00004651"/>
    </source>
</evidence>
<proteinExistence type="inferred from homology"/>
<feature type="transmembrane region" description="Helical" evidence="7">
    <location>
        <begin position="163"/>
        <end position="181"/>
    </location>
</feature>
<organism evidence="10 11">
    <name type="scientific">Nonomuraea muscovyensis</name>
    <dbReference type="NCBI Taxonomy" id="1124761"/>
    <lineage>
        <taxon>Bacteria</taxon>
        <taxon>Bacillati</taxon>
        <taxon>Actinomycetota</taxon>
        <taxon>Actinomycetes</taxon>
        <taxon>Streptosporangiales</taxon>
        <taxon>Streptosporangiaceae</taxon>
        <taxon>Nonomuraea</taxon>
    </lineage>
</organism>
<dbReference type="PANTHER" id="PTHR43386:SF6">
    <property type="entry name" value="ABC TRANSPORTER PERMEASE PROTEIN"/>
    <property type="match status" value="1"/>
</dbReference>
<accession>A0A7X0EZI9</accession>
<dbReference type="PROSITE" id="PS50928">
    <property type="entry name" value="ABC_TM1"/>
    <property type="match status" value="1"/>
</dbReference>
<keyword evidence="11" id="KW-1185">Reference proteome</keyword>
<dbReference type="InterPro" id="IPR035906">
    <property type="entry name" value="MetI-like_sf"/>
</dbReference>
<evidence type="ECO:0000256" key="4">
    <source>
        <dbReference type="ARBA" id="ARBA00022692"/>
    </source>
</evidence>
<dbReference type="Gene3D" id="1.10.3720.10">
    <property type="entry name" value="MetI-like"/>
    <property type="match status" value="1"/>
</dbReference>
<evidence type="ECO:0000256" key="8">
    <source>
        <dbReference type="SAM" id="MobiDB-lite"/>
    </source>
</evidence>
<evidence type="ECO:0000256" key="2">
    <source>
        <dbReference type="ARBA" id="ARBA00022448"/>
    </source>
</evidence>
<gene>
    <name evidence="10" type="ORF">FHU36_003285</name>
</gene>
<dbReference type="CDD" id="cd06261">
    <property type="entry name" value="TM_PBP2"/>
    <property type="match status" value="1"/>
</dbReference>
<keyword evidence="6 7" id="KW-0472">Membrane</keyword>
<feature type="transmembrane region" description="Helical" evidence="7">
    <location>
        <begin position="102"/>
        <end position="125"/>
    </location>
</feature>
<comment type="caution">
    <text evidence="10">The sequence shown here is derived from an EMBL/GenBank/DDBJ whole genome shotgun (WGS) entry which is preliminary data.</text>
</comment>
<dbReference type="GO" id="GO:0005886">
    <property type="term" value="C:plasma membrane"/>
    <property type="evidence" value="ECO:0007669"/>
    <property type="project" value="UniProtKB-SubCell"/>
</dbReference>
<keyword evidence="4 7" id="KW-0812">Transmembrane</keyword>
<feature type="region of interest" description="Disordered" evidence="8">
    <location>
        <begin position="1"/>
        <end position="22"/>
    </location>
</feature>
<dbReference type="Pfam" id="PF00528">
    <property type="entry name" value="BPD_transp_1"/>
    <property type="match status" value="1"/>
</dbReference>
<feature type="compositionally biased region" description="Polar residues" evidence="8">
    <location>
        <begin position="1"/>
        <end position="14"/>
    </location>
</feature>
<comment type="similarity">
    <text evidence="7">Belongs to the binding-protein-dependent transport system permease family.</text>
</comment>
<dbReference type="SUPFAM" id="SSF161098">
    <property type="entry name" value="MetI-like"/>
    <property type="match status" value="1"/>
</dbReference>
<dbReference type="InterPro" id="IPR000515">
    <property type="entry name" value="MetI-like"/>
</dbReference>
<comment type="subcellular location">
    <subcellularLocation>
        <location evidence="1 7">Cell membrane</location>
        <topology evidence="1 7">Multi-pass membrane protein</topology>
    </subcellularLocation>
</comment>
<dbReference type="InterPro" id="IPR050366">
    <property type="entry name" value="BP-dependent_transpt_permease"/>
</dbReference>
<evidence type="ECO:0000256" key="3">
    <source>
        <dbReference type="ARBA" id="ARBA00022475"/>
    </source>
</evidence>
<dbReference type="GO" id="GO:0055085">
    <property type="term" value="P:transmembrane transport"/>
    <property type="evidence" value="ECO:0007669"/>
    <property type="project" value="InterPro"/>
</dbReference>